<dbReference type="VEuPathDB" id="FungiDB:SMAC_09621"/>
<reference evidence="1 2" key="1">
    <citation type="submission" date="2017-07" db="EMBL/GenBank/DDBJ databases">
        <title>Genome sequence of the Sordaria macrospora wild type strain R19027.</title>
        <authorList>
            <person name="Nowrousian M."/>
            <person name="Teichert I."/>
            <person name="Kueck U."/>
        </authorList>
    </citation>
    <scope>NUCLEOTIDE SEQUENCE [LARGE SCALE GENOMIC DNA]</scope>
    <source>
        <strain evidence="1 2">R19027</strain>
        <tissue evidence="1">Mycelium</tissue>
    </source>
</reference>
<organism evidence="1 2">
    <name type="scientific">Sordaria macrospora</name>
    <dbReference type="NCBI Taxonomy" id="5147"/>
    <lineage>
        <taxon>Eukaryota</taxon>
        <taxon>Fungi</taxon>
        <taxon>Dikarya</taxon>
        <taxon>Ascomycota</taxon>
        <taxon>Pezizomycotina</taxon>
        <taxon>Sordariomycetes</taxon>
        <taxon>Sordariomycetidae</taxon>
        <taxon>Sordariales</taxon>
        <taxon>Sordariaceae</taxon>
        <taxon>Sordaria</taxon>
    </lineage>
</organism>
<accession>A0A8S9A238</accession>
<evidence type="ECO:0000313" key="1">
    <source>
        <dbReference type="EMBL" id="KAA8635576.1"/>
    </source>
</evidence>
<name>A0A8S9A238_SORMA</name>
<protein>
    <submittedName>
        <fullName evidence="1">Uncharacterized protein</fullName>
    </submittedName>
</protein>
<dbReference type="Proteomes" id="UP000433876">
    <property type="component" value="Unassembled WGS sequence"/>
</dbReference>
<sequence length="78" mass="8586">MSSSNGKCQDPAKCQLSLEISSALKEFSLPHNCSFEEAKRLLLDKIVSTALDSTSSNITAILKDELKKWESETHGTRS</sequence>
<proteinExistence type="predicted"/>
<comment type="caution">
    <text evidence="1">The sequence shown here is derived from an EMBL/GenBank/DDBJ whole genome shotgun (WGS) entry which is preliminary data.</text>
</comment>
<evidence type="ECO:0000313" key="2">
    <source>
        <dbReference type="Proteomes" id="UP000433876"/>
    </source>
</evidence>
<dbReference type="EMBL" id="NMPR01000011">
    <property type="protein sequence ID" value="KAA8635576.1"/>
    <property type="molecule type" value="Genomic_DNA"/>
</dbReference>
<gene>
    <name evidence="1" type="ORF">SMACR_09621</name>
</gene>
<dbReference type="AlphaFoldDB" id="A0A8S9A238"/>